<dbReference type="Proteomes" id="UP001642260">
    <property type="component" value="Unassembled WGS sequence"/>
</dbReference>
<accession>A0ABC8KLB7</accession>
<reference evidence="1 2" key="1">
    <citation type="submission" date="2022-03" db="EMBL/GenBank/DDBJ databases">
        <authorList>
            <person name="Macdonald S."/>
            <person name="Ahmed S."/>
            <person name="Newling K."/>
        </authorList>
    </citation>
    <scope>NUCLEOTIDE SEQUENCE [LARGE SCALE GENOMIC DNA]</scope>
</reference>
<evidence type="ECO:0000313" key="2">
    <source>
        <dbReference type="Proteomes" id="UP001642260"/>
    </source>
</evidence>
<evidence type="ECO:0000313" key="1">
    <source>
        <dbReference type="EMBL" id="CAH8358774.1"/>
    </source>
</evidence>
<organism evidence="1 2">
    <name type="scientific">Eruca vesicaria subsp. sativa</name>
    <name type="common">Garden rocket</name>
    <name type="synonym">Eruca sativa</name>
    <dbReference type="NCBI Taxonomy" id="29727"/>
    <lineage>
        <taxon>Eukaryota</taxon>
        <taxon>Viridiplantae</taxon>
        <taxon>Streptophyta</taxon>
        <taxon>Embryophyta</taxon>
        <taxon>Tracheophyta</taxon>
        <taxon>Spermatophyta</taxon>
        <taxon>Magnoliopsida</taxon>
        <taxon>eudicotyledons</taxon>
        <taxon>Gunneridae</taxon>
        <taxon>Pentapetalae</taxon>
        <taxon>rosids</taxon>
        <taxon>malvids</taxon>
        <taxon>Brassicales</taxon>
        <taxon>Brassicaceae</taxon>
        <taxon>Brassiceae</taxon>
        <taxon>Eruca</taxon>
    </lineage>
</organism>
<comment type="caution">
    <text evidence="1">The sequence shown here is derived from an EMBL/GenBank/DDBJ whole genome shotgun (WGS) entry which is preliminary data.</text>
</comment>
<dbReference type="EMBL" id="CAKOAT010252931">
    <property type="protein sequence ID" value="CAH8358774.1"/>
    <property type="molecule type" value="Genomic_DNA"/>
</dbReference>
<name>A0ABC8KLB7_ERUVS</name>
<sequence>MEGIEKWIDEFVISRQHNPRVSPPTNLRFGDSDDYLKLKVSYVLTKISDSLIRSNVDEGTLDLLEILEKLQRSVLTESHKCAYCWTAAECTVRFMWPLDPSEGLFTDAVERI</sequence>
<protein>
    <submittedName>
        <fullName evidence="1">Uncharacterized protein</fullName>
    </submittedName>
</protein>
<dbReference type="PANTHER" id="PTHR46993">
    <property type="entry name" value="MYB TRANSCRIPTION FACTOR"/>
    <property type="match status" value="1"/>
</dbReference>
<dbReference type="PANTHER" id="PTHR46993:SF7">
    <property type="entry name" value="MYB-LIKE HTH TRANSCRIPTIONAL REGULATOR FAMILY PROTEIN"/>
    <property type="match status" value="1"/>
</dbReference>
<keyword evidence="2" id="KW-1185">Reference proteome</keyword>
<gene>
    <name evidence="1" type="ORF">ERUC_LOCUS24530</name>
</gene>
<proteinExistence type="predicted"/>
<dbReference type="AlphaFoldDB" id="A0ABC8KLB7"/>